<evidence type="ECO:0000313" key="9">
    <source>
        <dbReference type="EMBL" id="MBW6434367.1"/>
    </source>
</evidence>
<keyword evidence="5" id="KW-0560">Oxidoreductase</keyword>
<dbReference type="InterPro" id="IPR046373">
    <property type="entry name" value="Acyl-CoA_Oxase/DH_mid-dom_sf"/>
</dbReference>
<reference evidence="9 10" key="1">
    <citation type="journal article" date="2013" name="Antonie Van Leeuwenhoek">
        <title>Actinoplanes hulinensis sp. nov., a novel actinomycete isolated from soybean root (Glycine max (L.) Merr).</title>
        <authorList>
            <person name="Shen Y."/>
            <person name="Liu C."/>
            <person name="Wang X."/>
            <person name="Zhao J."/>
            <person name="Jia F."/>
            <person name="Zhang Y."/>
            <person name="Wang L."/>
            <person name="Yang D."/>
            <person name="Xiang W."/>
        </authorList>
    </citation>
    <scope>NUCLEOTIDE SEQUENCE [LARGE SCALE GENOMIC DNA]</scope>
    <source>
        <strain evidence="9 10">NEAU-M9</strain>
    </source>
</reference>
<keyword evidence="3 5" id="KW-0285">Flavoprotein</keyword>
<dbReference type="InterPro" id="IPR006091">
    <property type="entry name" value="Acyl-CoA_Oxase/DH_mid-dom"/>
</dbReference>
<dbReference type="SUPFAM" id="SSF47203">
    <property type="entry name" value="Acyl-CoA dehydrogenase C-terminal domain-like"/>
    <property type="match status" value="1"/>
</dbReference>
<evidence type="ECO:0000259" key="8">
    <source>
        <dbReference type="Pfam" id="PF02771"/>
    </source>
</evidence>
<dbReference type="PROSITE" id="PS00072">
    <property type="entry name" value="ACYL_COA_DH_1"/>
    <property type="match status" value="1"/>
</dbReference>
<dbReference type="InterPro" id="IPR013786">
    <property type="entry name" value="AcylCoA_DH/ox_N"/>
</dbReference>
<dbReference type="InterPro" id="IPR009075">
    <property type="entry name" value="AcylCo_DH/oxidase_C"/>
</dbReference>
<gene>
    <name evidence="9" type="ORF">KZ829_11545</name>
</gene>
<dbReference type="InterPro" id="IPR009100">
    <property type="entry name" value="AcylCoA_DH/oxidase_NM_dom_sf"/>
</dbReference>
<dbReference type="Gene3D" id="2.40.110.10">
    <property type="entry name" value="Butyryl-CoA Dehydrogenase, subunit A, domain 2"/>
    <property type="match status" value="1"/>
</dbReference>
<dbReference type="Gene3D" id="1.20.140.10">
    <property type="entry name" value="Butyryl-CoA Dehydrogenase, subunit A, domain 3"/>
    <property type="match status" value="1"/>
</dbReference>
<dbReference type="InterPro" id="IPR036250">
    <property type="entry name" value="AcylCo_DH-like_C"/>
</dbReference>
<evidence type="ECO:0000313" key="10">
    <source>
        <dbReference type="Proteomes" id="UP001519863"/>
    </source>
</evidence>
<feature type="domain" description="Acyl-CoA dehydrogenase/oxidase N-terminal" evidence="8">
    <location>
        <begin position="8"/>
        <end position="118"/>
    </location>
</feature>
<keyword evidence="10" id="KW-1185">Reference proteome</keyword>
<keyword evidence="4 5" id="KW-0274">FAD</keyword>
<evidence type="ECO:0000259" key="7">
    <source>
        <dbReference type="Pfam" id="PF02770"/>
    </source>
</evidence>
<dbReference type="InterPro" id="IPR037069">
    <property type="entry name" value="AcylCoA_DH/ox_N_sf"/>
</dbReference>
<dbReference type="Pfam" id="PF02770">
    <property type="entry name" value="Acyl-CoA_dh_M"/>
    <property type="match status" value="1"/>
</dbReference>
<comment type="similarity">
    <text evidence="2 5">Belongs to the acyl-CoA dehydrogenase family.</text>
</comment>
<feature type="domain" description="Acyl-CoA oxidase/dehydrogenase middle" evidence="7">
    <location>
        <begin position="124"/>
        <end position="220"/>
    </location>
</feature>
<comment type="caution">
    <text evidence="9">The sequence shown here is derived from an EMBL/GenBank/DDBJ whole genome shotgun (WGS) entry which is preliminary data.</text>
</comment>
<dbReference type="PANTHER" id="PTHR43884:SF12">
    <property type="entry name" value="ISOVALERYL-COA DEHYDROGENASE, MITOCHONDRIAL-RELATED"/>
    <property type="match status" value="1"/>
</dbReference>
<dbReference type="Gene3D" id="1.10.540.10">
    <property type="entry name" value="Acyl-CoA dehydrogenase/oxidase, N-terminal domain"/>
    <property type="match status" value="1"/>
</dbReference>
<dbReference type="SUPFAM" id="SSF56645">
    <property type="entry name" value="Acyl-CoA dehydrogenase NM domain-like"/>
    <property type="match status" value="1"/>
</dbReference>
<evidence type="ECO:0000256" key="4">
    <source>
        <dbReference type="ARBA" id="ARBA00022827"/>
    </source>
</evidence>
<dbReference type="Proteomes" id="UP001519863">
    <property type="component" value="Unassembled WGS sequence"/>
</dbReference>
<dbReference type="Pfam" id="PF02771">
    <property type="entry name" value="Acyl-CoA_dh_N"/>
    <property type="match status" value="1"/>
</dbReference>
<proteinExistence type="inferred from homology"/>
<dbReference type="PROSITE" id="PS00073">
    <property type="entry name" value="ACYL_COA_DH_2"/>
    <property type="match status" value="1"/>
</dbReference>
<protein>
    <submittedName>
        <fullName evidence="9">Acyl-CoA dehydrogenase family protein</fullName>
    </submittedName>
</protein>
<evidence type="ECO:0000256" key="1">
    <source>
        <dbReference type="ARBA" id="ARBA00001974"/>
    </source>
</evidence>
<feature type="domain" description="Acyl-CoA dehydrogenase/oxidase C-terminal" evidence="6">
    <location>
        <begin position="233"/>
        <end position="382"/>
    </location>
</feature>
<comment type="cofactor">
    <cofactor evidence="1 5">
        <name>FAD</name>
        <dbReference type="ChEBI" id="CHEBI:57692"/>
    </cofactor>
</comment>
<organism evidence="9 10">
    <name type="scientific">Actinoplanes hulinensis</name>
    <dbReference type="NCBI Taxonomy" id="1144547"/>
    <lineage>
        <taxon>Bacteria</taxon>
        <taxon>Bacillati</taxon>
        <taxon>Actinomycetota</taxon>
        <taxon>Actinomycetes</taxon>
        <taxon>Micromonosporales</taxon>
        <taxon>Micromonosporaceae</taxon>
        <taxon>Actinoplanes</taxon>
    </lineage>
</organism>
<dbReference type="EMBL" id="JAHXZI010000005">
    <property type="protein sequence ID" value="MBW6434367.1"/>
    <property type="molecule type" value="Genomic_DNA"/>
</dbReference>
<accession>A0ABS7B0I6</accession>
<evidence type="ECO:0000259" key="6">
    <source>
        <dbReference type="Pfam" id="PF00441"/>
    </source>
</evidence>
<evidence type="ECO:0000256" key="2">
    <source>
        <dbReference type="ARBA" id="ARBA00009347"/>
    </source>
</evidence>
<evidence type="ECO:0000256" key="3">
    <source>
        <dbReference type="ARBA" id="ARBA00022630"/>
    </source>
</evidence>
<name>A0ABS7B0I6_9ACTN</name>
<dbReference type="Pfam" id="PF00441">
    <property type="entry name" value="Acyl-CoA_dh_1"/>
    <property type="match status" value="1"/>
</dbReference>
<evidence type="ECO:0000256" key="5">
    <source>
        <dbReference type="RuleBase" id="RU362125"/>
    </source>
</evidence>
<dbReference type="InterPro" id="IPR006089">
    <property type="entry name" value="Acyl-CoA_DH_CS"/>
</dbReference>
<dbReference type="PIRSF" id="PIRSF016578">
    <property type="entry name" value="HsaA"/>
    <property type="match status" value="1"/>
</dbReference>
<sequence>MTMDFDLNDEQRMFRDVLRDFVDREIRPVAQEWEASGRYPTEIVETMRELGLFGLTVPEEYGGLGADMVSFALTFEEIAKGWMGIAGILGSHSLSCWLIARHGTDDQKSRYLPDLASGVRRTGIALTEPDAGTDLQGIATTAVRDGDHYVLNGRKTWITNARYADPLPVLCKTDPAATPAHKGMSVILVEAGTPGFTVERDLPKLGYKGTESCEVLLEDVRVPATQLLGGVEGRGMQQVLSGLETGRINVAARALGIAQAAYDEALRYAGQRKAFGKAIGDFQAVQLKIAEMAAQVQAARLLVYWAASRSDGGHRVDMEAGMAKAFASEAAVFCALNSMQVHGGYGYSKEFVVERLYRDAPLMMIGEGTNDIQRVVIARALLSGAATIG</sequence>
<dbReference type="PANTHER" id="PTHR43884">
    <property type="entry name" value="ACYL-COA DEHYDROGENASE"/>
    <property type="match status" value="1"/>
</dbReference>